<evidence type="ECO:0000313" key="3">
    <source>
        <dbReference type="EMBL" id="KAG5537916.1"/>
    </source>
</evidence>
<comment type="subcellular location">
    <subcellularLocation>
        <location evidence="1">Nucleus</location>
    </subcellularLocation>
</comment>
<dbReference type="InterPro" id="IPR035441">
    <property type="entry name" value="TFIIS/LEDGF_dom_sf"/>
</dbReference>
<name>A0AAV6J9Q0_9ERIC</name>
<dbReference type="Pfam" id="PF08711">
    <property type="entry name" value="Med26"/>
    <property type="match status" value="1"/>
</dbReference>
<comment type="caution">
    <text evidence="3">The sequence shown here is derived from an EMBL/GenBank/DDBJ whole genome shotgun (WGS) entry which is preliminary data.</text>
</comment>
<reference evidence="3" key="1">
    <citation type="submission" date="2020-08" db="EMBL/GenBank/DDBJ databases">
        <title>Plant Genome Project.</title>
        <authorList>
            <person name="Zhang R.-G."/>
        </authorList>
    </citation>
    <scope>NUCLEOTIDE SEQUENCE</scope>
    <source>
        <strain evidence="3">WSP0</strain>
        <tissue evidence="3">Leaf</tissue>
    </source>
</reference>
<dbReference type="PANTHER" id="PTHR47350:SF4">
    <property type="entry name" value="PROTEIN IWS1 HOMOLOG 1"/>
    <property type="match status" value="1"/>
</dbReference>
<feature type="domain" description="TFIIS N-terminal" evidence="2">
    <location>
        <begin position="1"/>
        <end position="88"/>
    </location>
</feature>
<protein>
    <recommendedName>
        <fullName evidence="2">TFIIS N-terminal domain-containing protein</fullName>
    </recommendedName>
</protein>
<dbReference type="Proteomes" id="UP000823749">
    <property type="component" value="Chromosome 8"/>
</dbReference>
<dbReference type="PROSITE" id="PS51319">
    <property type="entry name" value="TFIIS_N"/>
    <property type="match status" value="1"/>
</dbReference>
<organism evidence="3 4">
    <name type="scientific">Rhododendron griersonianum</name>
    <dbReference type="NCBI Taxonomy" id="479676"/>
    <lineage>
        <taxon>Eukaryota</taxon>
        <taxon>Viridiplantae</taxon>
        <taxon>Streptophyta</taxon>
        <taxon>Embryophyta</taxon>
        <taxon>Tracheophyta</taxon>
        <taxon>Spermatophyta</taxon>
        <taxon>Magnoliopsida</taxon>
        <taxon>eudicotyledons</taxon>
        <taxon>Gunneridae</taxon>
        <taxon>Pentapetalae</taxon>
        <taxon>asterids</taxon>
        <taxon>Ericales</taxon>
        <taxon>Ericaceae</taxon>
        <taxon>Ericoideae</taxon>
        <taxon>Rhodoreae</taxon>
        <taxon>Rhododendron</taxon>
    </lineage>
</organism>
<dbReference type="Gene3D" id="1.20.930.10">
    <property type="entry name" value="Conserved domain common to transcription factors TFIIS, elongin A, CRSP70"/>
    <property type="match status" value="1"/>
</dbReference>
<proteinExistence type="predicted"/>
<dbReference type="InterPro" id="IPR044204">
    <property type="entry name" value="IWS1/2"/>
</dbReference>
<keyword evidence="4" id="KW-1185">Reference proteome</keyword>
<evidence type="ECO:0000259" key="2">
    <source>
        <dbReference type="PROSITE" id="PS51319"/>
    </source>
</evidence>
<keyword evidence="1" id="KW-0539">Nucleus</keyword>
<dbReference type="InterPro" id="IPR017923">
    <property type="entry name" value="TFIIS_N"/>
</dbReference>
<dbReference type="PANTHER" id="PTHR47350">
    <property type="entry name" value="PROTEIN IWS1 HOMOLOG 1"/>
    <property type="match status" value="1"/>
</dbReference>
<accession>A0AAV6J9Q0</accession>
<evidence type="ECO:0000256" key="1">
    <source>
        <dbReference type="PROSITE-ProRule" id="PRU00649"/>
    </source>
</evidence>
<dbReference type="GO" id="GO:0032784">
    <property type="term" value="P:regulation of DNA-templated transcription elongation"/>
    <property type="evidence" value="ECO:0007669"/>
    <property type="project" value="InterPro"/>
</dbReference>
<sequence>MQVVDVVAEEDAQLNMESKPAINKLKKLPRSSLKFPIDLEHFKRREQLKKSGLEKVIMFLSKSDEETTNKKLAKDLVDKWNFLVIFCRPANKASGMESRDDDLDLAEFSQERKSWQSSSRQHASRPEAMPLDFLARPQSKIDPGEIRARAKQVIHDQRRLKYLNVQGTTKVTDFAQSFYYLACSICKRATNAYGNVDFWCNYCAKKVPALIK</sequence>
<evidence type="ECO:0000313" key="4">
    <source>
        <dbReference type="Proteomes" id="UP000823749"/>
    </source>
</evidence>
<dbReference type="EMBL" id="JACTNZ010000008">
    <property type="protein sequence ID" value="KAG5537916.1"/>
    <property type="molecule type" value="Genomic_DNA"/>
</dbReference>
<gene>
    <name evidence="3" type="ORF">RHGRI_025117</name>
</gene>
<dbReference type="AlphaFoldDB" id="A0AAV6J9Q0"/>
<dbReference type="GO" id="GO:0005634">
    <property type="term" value="C:nucleus"/>
    <property type="evidence" value="ECO:0007669"/>
    <property type="project" value="UniProtKB-SubCell"/>
</dbReference>
<dbReference type="GO" id="GO:0009742">
    <property type="term" value="P:brassinosteroid mediated signaling pathway"/>
    <property type="evidence" value="ECO:0007669"/>
    <property type="project" value="InterPro"/>
</dbReference>